<dbReference type="EMBL" id="JACEIK010002996">
    <property type="protein sequence ID" value="MCD9639842.1"/>
    <property type="molecule type" value="Genomic_DNA"/>
</dbReference>
<evidence type="ECO:0000313" key="2">
    <source>
        <dbReference type="Proteomes" id="UP000823775"/>
    </source>
</evidence>
<reference evidence="1 2" key="1">
    <citation type="journal article" date="2021" name="BMC Genomics">
        <title>Datura genome reveals duplications of psychoactive alkaloid biosynthetic genes and high mutation rate following tissue culture.</title>
        <authorList>
            <person name="Rajewski A."/>
            <person name="Carter-House D."/>
            <person name="Stajich J."/>
            <person name="Litt A."/>
        </authorList>
    </citation>
    <scope>NUCLEOTIDE SEQUENCE [LARGE SCALE GENOMIC DNA]</scope>
    <source>
        <strain evidence="1">AR-01</strain>
    </source>
</reference>
<keyword evidence="2" id="KW-1185">Reference proteome</keyword>
<proteinExistence type="predicted"/>
<evidence type="ECO:0000313" key="1">
    <source>
        <dbReference type="EMBL" id="MCD9639842.1"/>
    </source>
</evidence>
<protein>
    <submittedName>
        <fullName evidence="1">Uncharacterized protein</fullName>
    </submittedName>
</protein>
<gene>
    <name evidence="1" type="ORF">HAX54_024588</name>
</gene>
<name>A0ABS8UYL0_DATST</name>
<sequence length="90" mass="9931">MIPGKGRPYIGASYDVPSLVEKLLHQLEQANYCINVCDTTNKFAPIKIKEARDALQVQAETFSTLDSNNSICWVLLSLCLLVISSMLPST</sequence>
<accession>A0ABS8UYL0</accession>
<comment type="caution">
    <text evidence="1">The sequence shown here is derived from an EMBL/GenBank/DDBJ whole genome shotgun (WGS) entry which is preliminary data.</text>
</comment>
<dbReference type="Proteomes" id="UP000823775">
    <property type="component" value="Unassembled WGS sequence"/>
</dbReference>
<organism evidence="1 2">
    <name type="scientific">Datura stramonium</name>
    <name type="common">Jimsonweed</name>
    <name type="synonym">Common thornapple</name>
    <dbReference type="NCBI Taxonomy" id="4076"/>
    <lineage>
        <taxon>Eukaryota</taxon>
        <taxon>Viridiplantae</taxon>
        <taxon>Streptophyta</taxon>
        <taxon>Embryophyta</taxon>
        <taxon>Tracheophyta</taxon>
        <taxon>Spermatophyta</taxon>
        <taxon>Magnoliopsida</taxon>
        <taxon>eudicotyledons</taxon>
        <taxon>Gunneridae</taxon>
        <taxon>Pentapetalae</taxon>
        <taxon>asterids</taxon>
        <taxon>lamiids</taxon>
        <taxon>Solanales</taxon>
        <taxon>Solanaceae</taxon>
        <taxon>Solanoideae</taxon>
        <taxon>Datureae</taxon>
        <taxon>Datura</taxon>
    </lineage>
</organism>